<dbReference type="AlphaFoldDB" id="A0A5C0UGJ3"/>
<evidence type="ECO:0008006" key="4">
    <source>
        <dbReference type="Google" id="ProtNLM"/>
    </source>
</evidence>
<sequence length="153" mass="17003">MNKELIETIKNNIGNKIDSNKCTKKGVKLSNALIFVSVLAISSFALGQYYASLLFKKTEMSSYKDQNLESEIQTSQNNKKQKYEVRLGKFANEIDAKDFSTKFGILSPIVSKDKDGAYVVKVKGTHTIKEAISTANAIKKEMKILASIAETIQ</sequence>
<dbReference type="KEGG" id="nabu:FZC36_02255"/>
<dbReference type="Proteomes" id="UP000324924">
    <property type="component" value="Chromosome"/>
</dbReference>
<dbReference type="EMBL" id="CP043314">
    <property type="protein sequence ID" value="QEK39235.1"/>
    <property type="molecule type" value="Genomic_DNA"/>
</dbReference>
<name>A0A5C0UGJ3_9PROT</name>
<feature type="transmembrane region" description="Helical" evidence="1">
    <location>
        <begin position="33"/>
        <end position="55"/>
    </location>
</feature>
<organism evidence="2 3">
    <name type="scientific">Candidatus Nesciobacter abundans</name>
    <dbReference type="NCBI Taxonomy" id="2601668"/>
    <lineage>
        <taxon>Bacteria</taxon>
        <taxon>Pseudomonadati</taxon>
        <taxon>Pseudomonadota</taxon>
        <taxon>Alphaproteobacteria</taxon>
        <taxon>Holosporales</taxon>
        <taxon>Holosporaceae</taxon>
        <taxon>Candidatus Nesciobacter</taxon>
    </lineage>
</organism>
<keyword evidence="1" id="KW-0472">Membrane</keyword>
<evidence type="ECO:0000313" key="3">
    <source>
        <dbReference type="Proteomes" id="UP000324924"/>
    </source>
</evidence>
<proteinExistence type="predicted"/>
<dbReference type="RefSeq" id="WP_148972358.1">
    <property type="nucleotide sequence ID" value="NZ_CP043314.1"/>
</dbReference>
<gene>
    <name evidence="2" type="ORF">FZC36_02255</name>
</gene>
<keyword evidence="3" id="KW-1185">Reference proteome</keyword>
<protein>
    <recommendedName>
        <fullName evidence="4">SPOR domain-containing protein</fullName>
    </recommendedName>
</protein>
<reference evidence="2 3" key="1">
    <citation type="submission" date="2019-08" db="EMBL/GenBank/DDBJ databases">
        <title>Highly reduced genomes of protist endosymbionts show evolutionary convergence.</title>
        <authorList>
            <person name="George E."/>
            <person name="Husnik F."/>
            <person name="Tashyreva D."/>
            <person name="Prokopchuk G."/>
            <person name="Horak A."/>
            <person name="Kwong W.K."/>
            <person name="Lukes J."/>
            <person name="Keeling P.J."/>
        </authorList>
    </citation>
    <scope>NUCLEOTIDE SEQUENCE [LARGE SCALE GENOMIC DNA]</scope>
    <source>
        <strain evidence="2">1604HC</strain>
    </source>
</reference>
<evidence type="ECO:0000256" key="1">
    <source>
        <dbReference type="SAM" id="Phobius"/>
    </source>
</evidence>
<keyword evidence="1" id="KW-0812">Transmembrane</keyword>
<evidence type="ECO:0000313" key="2">
    <source>
        <dbReference type="EMBL" id="QEK39235.1"/>
    </source>
</evidence>
<accession>A0A5C0UGJ3</accession>
<keyword evidence="1" id="KW-1133">Transmembrane helix</keyword>